<sequence length="97" mass="10585">MNKSIEFDIPLGTLVNFKFKFEGVDGEKPISYSASSTATLNADPSQEEIQVAVNAAIKKLLLQQASENGWGSDTKGGCEIDVLEVKQFNTKIDATFR</sequence>
<gene>
    <name evidence="1" type="ORF">PSYMO_29548</name>
</gene>
<organism evidence="1 2">
    <name type="scientific">Pseudomonas amygdali pv. mori str. 301020</name>
    <dbReference type="NCBI Taxonomy" id="629261"/>
    <lineage>
        <taxon>Bacteria</taxon>
        <taxon>Pseudomonadati</taxon>
        <taxon>Pseudomonadota</taxon>
        <taxon>Gammaproteobacteria</taxon>
        <taxon>Pseudomonadales</taxon>
        <taxon>Pseudomonadaceae</taxon>
        <taxon>Pseudomonas</taxon>
        <taxon>Pseudomonas amygdali</taxon>
    </lineage>
</organism>
<dbReference type="EMBL" id="AEAG01001271">
    <property type="protein sequence ID" value="EGH25348.1"/>
    <property type="molecule type" value="Genomic_DNA"/>
</dbReference>
<evidence type="ECO:0000313" key="1">
    <source>
        <dbReference type="EMBL" id="EGH25348.1"/>
    </source>
</evidence>
<protein>
    <submittedName>
        <fullName evidence="1">Uncharacterized protein</fullName>
    </submittedName>
</protein>
<proteinExistence type="predicted"/>
<evidence type="ECO:0000313" key="2">
    <source>
        <dbReference type="Proteomes" id="UP000003465"/>
    </source>
</evidence>
<dbReference type="Proteomes" id="UP000003465">
    <property type="component" value="Unassembled WGS sequence"/>
</dbReference>
<name>A0A656GHY5_PSEA0</name>
<comment type="caution">
    <text evidence="1">The sequence shown here is derived from an EMBL/GenBank/DDBJ whole genome shotgun (WGS) entry which is preliminary data.</text>
</comment>
<accession>A0A656GHY5</accession>
<dbReference type="AlphaFoldDB" id="A0A656GHY5"/>
<reference evidence="1 2" key="1">
    <citation type="journal article" date="2011" name="PLoS Pathog.">
        <title>Dynamic evolution of pathogenicity revealed by sequencing and comparative genomics of 19 Pseudomonas syringae isolates.</title>
        <authorList>
            <person name="Baltrus D.A."/>
            <person name="Nishimura M.T."/>
            <person name="Romanchuk A."/>
            <person name="Chang J.H."/>
            <person name="Mukhtar M.S."/>
            <person name="Cherkis K."/>
            <person name="Roach J."/>
            <person name="Grant S.R."/>
            <person name="Jones C.D."/>
            <person name="Dangl J.L."/>
        </authorList>
    </citation>
    <scope>NUCLEOTIDE SEQUENCE [LARGE SCALE GENOMIC DNA]</scope>
    <source>
        <strain evidence="1 2">301020</strain>
    </source>
</reference>